<dbReference type="RefSeq" id="WP_278316495.1">
    <property type="nucleotide sequence ID" value="NZ_CP121464.1"/>
</dbReference>
<evidence type="ECO:0000313" key="3">
    <source>
        <dbReference type="Proteomes" id="UP001219584"/>
    </source>
</evidence>
<reference evidence="2 3" key="1">
    <citation type="submission" date="2023-04" db="EMBL/GenBank/DDBJ databases">
        <title>Nanopore sequencing of Janthinobacterium from water.</title>
        <authorList>
            <person name="Ciuchcinski K."/>
            <person name="Rokowska A."/>
            <person name="Dziewit L."/>
        </authorList>
    </citation>
    <scope>NUCLEOTIDE SEQUENCE [LARGE SCALE GENOMIC DNA]</scope>
    <source>
        <strain evidence="2 3">DEMB2</strain>
    </source>
</reference>
<evidence type="ECO:0000313" key="2">
    <source>
        <dbReference type="EMBL" id="WFR78151.1"/>
    </source>
</evidence>
<name>A0ABY8HZU1_9BURK</name>
<dbReference type="Proteomes" id="UP001219584">
    <property type="component" value="Chromosome"/>
</dbReference>
<protein>
    <submittedName>
        <fullName evidence="2">RES family NAD+ phosphorylase</fullName>
    </submittedName>
</protein>
<proteinExistence type="predicted"/>
<dbReference type="SMART" id="SM00953">
    <property type="entry name" value="RES"/>
    <property type="match status" value="1"/>
</dbReference>
<sequence length="202" mass="21910">MATLRLPRLPQLPAALQTVRCDPAALYRVSGHATGEPYFGRANTYRFDDPHPQAAARFGTCYLGTSLAVALAETLLHDRKPIHNRFVIELAVIQARFVIRFAGKPLIVADLTGAALRQLGGHAGLSGTSSYQTTKAWSAAIHAHPDAVDGMLYMSRHKNDETALVLFHRAAPKLAMKSATPLSVHPDFGQVATLLGIRSAWH</sequence>
<feature type="domain" description="RES" evidence="1">
    <location>
        <begin position="42"/>
        <end position="177"/>
    </location>
</feature>
<keyword evidence="3" id="KW-1185">Reference proteome</keyword>
<accession>A0ABY8HZU1</accession>
<dbReference type="EMBL" id="CP121464">
    <property type="protein sequence ID" value="WFR78151.1"/>
    <property type="molecule type" value="Genomic_DNA"/>
</dbReference>
<evidence type="ECO:0000259" key="1">
    <source>
        <dbReference type="SMART" id="SM00953"/>
    </source>
</evidence>
<dbReference type="Pfam" id="PF08808">
    <property type="entry name" value="RES"/>
    <property type="match status" value="1"/>
</dbReference>
<organism evidence="2 3">
    <name type="scientific">Janthinobacterium rivuli</name>
    <dbReference type="NCBI Taxonomy" id="2751478"/>
    <lineage>
        <taxon>Bacteria</taxon>
        <taxon>Pseudomonadati</taxon>
        <taxon>Pseudomonadota</taxon>
        <taxon>Betaproteobacteria</taxon>
        <taxon>Burkholderiales</taxon>
        <taxon>Oxalobacteraceae</taxon>
        <taxon>Janthinobacterium</taxon>
    </lineage>
</organism>
<gene>
    <name evidence="2" type="ORF">P9875_20905</name>
</gene>
<dbReference type="InterPro" id="IPR014914">
    <property type="entry name" value="RES_dom"/>
</dbReference>